<evidence type="ECO:0000313" key="4">
    <source>
        <dbReference type="Proteomes" id="UP000032668"/>
    </source>
</evidence>
<dbReference type="Proteomes" id="UP000032668">
    <property type="component" value="Unassembled WGS sequence"/>
</dbReference>
<accession>A0A0D6PJ12</accession>
<evidence type="ECO:0000256" key="1">
    <source>
        <dbReference type="SAM" id="Phobius"/>
    </source>
</evidence>
<dbReference type="InterPro" id="IPR012495">
    <property type="entry name" value="TadE-like_dom"/>
</dbReference>
<evidence type="ECO:0000259" key="2">
    <source>
        <dbReference type="Pfam" id="PF07811"/>
    </source>
</evidence>
<dbReference type="AlphaFoldDB" id="A0A0D6PJ12"/>
<proteinExistence type="predicted"/>
<comment type="caution">
    <text evidence="3">The sequence shown here is derived from an EMBL/GenBank/DDBJ whole genome shotgun (WGS) entry which is preliminary data.</text>
</comment>
<dbReference type="EMBL" id="BANC01000059">
    <property type="protein sequence ID" value="GAN80809.1"/>
    <property type="molecule type" value="Genomic_DNA"/>
</dbReference>
<feature type="transmembrane region" description="Helical" evidence="1">
    <location>
        <begin position="12"/>
        <end position="34"/>
    </location>
</feature>
<sequence>MRKRGLLSDRRGTAAVEFALIFGLFLLPLFIGLIEVVTLYRAQEKLNAFVSNLALMVSIETPGSAVSGVYSLPATGGGGTSLQDVCNGAVAGFKPYPANGLTVQIASVTMQAGPKGLPASNSSSSFVYNGSNLYDEWEQDFTVSGSNCVASGGSGIGAAGTSNNAINLMTSNPPSTSGGGSGGLVQYPCDNGIIVKAQMNYPGLLGLIINHTMVLTQSAYMRWRYASTMSELQCPTCAVSNNNSTALYSSGNGSVTQACNTNDTSAKN</sequence>
<keyword evidence="4" id="KW-1185">Reference proteome</keyword>
<keyword evidence="1" id="KW-0472">Membrane</keyword>
<dbReference type="OrthoDB" id="9959564at2"/>
<dbReference type="STRING" id="1120923.SAMN02746095_00176"/>
<reference evidence="3 4" key="1">
    <citation type="submission" date="2012-11" db="EMBL/GenBank/DDBJ databases">
        <title>Whole genome sequence of Acidocella aminolytica 101 = DSM 11237.</title>
        <authorList>
            <person name="Azuma Y."/>
            <person name="Higashiura N."/>
            <person name="Hirakawa H."/>
            <person name="Matsushita K."/>
        </authorList>
    </citation>
    <scope>NUCLEOTIDE SEQUENCE [LARGE SCALE GENOMIC DNA]</scope>
    <source>
        <strain evidence="4">101 / DSM 11237</strain>
    </source>
</reference>
<feature type="domain" description="TadE-like" evidence="2">
    <location>
        <begin position="12"/>
        <end position="48"/>
    </location>
</feature>
<dbReference type="RefSeq" id="WP_048879199.1">
    <property type="nucleotide sequence ID" value="NZ_BANC01000059.1"/>
</dbReference>
<name>A0A0D6PJ12_9PROT</name>
<evidence type="ECO:0000313" key="3">
    <source>
        <dbReference type="EMBL" id="GAN80809.1"/>
    </source>
</evidence>
<keyword evidence="1" id="KW-1133">Transmembrane helix</keyword>
<keyword evidence="1" id="KW-0812">Transmembrane</keyword>
<dbReference type="Pfam" id="PF07811">
    <property type="entry name" value="TadE"/>
    <property type="match status" value="1"/>
</dbReference>
<gene>
    <name evidence="3" type="ORF">Aam_060_035</name>
</gene>
<organism evidence="3 4">
    <name type="scientific">Acidocella aminolytica 101 = DSM 11237</name>
    <dbReference type="NCBI Taxonomy" id="1120923"/>
    <lineage>
        <taxon>Bacteria</taxon>
        <taxon>Pseudomonadati</taxon>
        <taxon>Pseudomonadota</taxon>
        <taxon>Alphaproteobacteria</taxon>
        <taxon>Acetobacterales</taxon>
        <taxon>Acidocellaceae</taxon>
        <taxon>Acidocella</taxon>
    </lineage>
</organism>
<protein>
    <recommendedName>
        <fullName evidence="2">TadE-like domain-containing protein</fullName>
    </recommendedName>
</protein>